<evidence type="ECO:0000313" key="1">
    <source>
        <dbReference type="EMBL" id="RGB73641.1"/>
    </source>
</evidence>
<protein>
    <submittedName>
        <fullName evidence="1">Phage tail assembly protein</fullName>
    </submittedName>
</protein>
<reference evidence="1 2" key="1">
    <citation type="submission" date="2018-08" db="EMBL/GenBank/DDBJ databases">
        <title>A genome reference for cultivated species of the human gut microbiota.</title>
        <authorList>
            <person name="Zou Y."/>
            <person name="Xue W."/>
            <person name="Luo G."/>
        </authorList>
    </citation>
    <scope>NUCLEOTIDE SEQUENCE [LARGE SCALE GENOMIC DNA]</scope>
    <source>
        <strain evidence="1 2">AF36-11AT</strain>
    </source>
</reference>
<evidence type="ECO:0000313" key="2">
    <source>
        <dbReference type="Proteomes" id="UP000261140"/>
    </source>
</evidence>
<proteinExistence type="predicted"/>
<accession>A0A3E2TG08</accession>
<dbReference type="AlphaFoldDB" id="A0A3E2TG08"/>
<sequence length="207" mass="22631">MENIVKFDKPYKFEGKEYDSLDLSGMAKMTVQDLVDVQKKLSGELASLAAMEATTSFAQEMAVKATGKPVEFFKLMPRGKIKLVQTAVLNAMDSNQKAEEVKAQLKSHALKFAAPYTYEGSEKDELKGQTFEGIDLSGVGELNTMSESTAENRLVAAGFNPVNTGRNYLYCCIIASMGTGYPADFFAGLPLCEAVKLRDAVDADFFE</sequence>
<organism evidence="1 2">
    <name type="scientific">Faecalibacterium prausnitzii</name>
    <dbReference type="NCBI Taxonomy" id="853"/>
    <lineage>
        <taxon>Bacteria</taxon>
        <taxon>Bacillati</taxon>
        <taxon>Bacillota</taxon>
        <taxon>Clostridia</taxon>
        <taxon>Eubacteriales</taxon>
        <taxon>Oscillospiraceae</taxon>
        <taxon>Faecalibacterium</taxon>
    </lineage>
</organism>
<gene>
    <name evidence="1" type="ORF">DWZ89_02315</name>
</gene>
<comment type="caution">
    <text evidence="1">The sequence shown here is derived from an EMBL/GenBank/DDBJ whole genome shotgun (WGS) entry which is preliminary data.</text>
</comment>
<dbReference type="Proteomes" id="UP000261140">
    <property type="component" value="Unassembled WGS sequence"/>
</dbReference>
<dbReference type="EMBL" id="QVEQ01000001">
    <property type="protein sequence ID" value="RGB73641.1"/>
    <property type="molecule type" value="Genomic_DNA"/>
</dbReference>
<name>A0A3E2TG08_9FIRM</name>
<dbReference type="RefSeq" id="WP_117504296.1">
    <property type="nucleotide sequence ID" value="NZ_QVEQ01000001.1"/>
</dbReference>